<reference evidence="3 4" key="1">
    <citation type="submission" date="2019-09" db="EMBL/GenBank/DDBJ databases">
        <authorList>
            <person name="Chen X.-Y."/>
        </authorList>
    </citation>
    <scope>NUCLEOTIDE SEQUENCE [LARGE SCALE GENOMIC DNA]</scope>
    <source>
        <strain evidence="3 4">NY5</strain>
    </source>
</reference>
<proteinExistence type="predicted"/>
<sequence length="289" mass="32361">MDQPLEYSLDVGEVELAVLEWPGQGDPILLLHASGFHSRCWTQVVKQLPGHHAYAVDLRFHGRSGSIGDVDWEVIAQDINVLVERLDLHRVIGVGHSIGGYMIARAAAAHPERFRHLVLVDPVIVSPEDYAAARAVAASIDATDHPVSRRKNRWRDADEMFNRFHDREPFNTWEPQVLRDYCDYALTPADEDGYRQLACDPINEASVYISQAMSDAVHQDLPRITTPTTLLRAKYTGVSINDLSASPTWPALAEAIPDCTDHYYPQLNHFIPMQDSGLVARHIRAALDS</sequence>
<protein>
    <submittedName>
        <fullName evidence="3">Alpha/beta hydrolase</fullName>
    </submittedName>
</protein>
<evidence type="ECO:0000313" key="3">
    <source>
        <dbReference type="EMBL" id="KAA1194240.1"/>
    </source>
</evidence>
<gene>
    <name evidence="3" type="ORF">F0M18_02050</name>
</gene>
<dbReference type="SUPFAM" id="SSF53474">
    <property type="entry name" value="alpha/beta-Hydrolases"/>
    <property type="match status" value="1"/>
</dbReference>
<dbReference type="GO" id="GO:0016787">
    <property type="term" value="F:hydrolase activity"/>
    <property type="evidence" value="ECO:0007669"/>
    <property type="project" value="UniProtKB-KW"/>
</dbReference>
<dbReference type="PANTHER" id="PTHR43798:SF31">
    <property type="entry name" value="AB HYDROLASE SUPERFAMILY PROTEIN YCLE"/>
    <property type="match status" value="1"/>
</dbReference>
<evidence type="ECO:0000259" key="2">
    <source>
        <dbReference type="Pfam" id="PF12697"/>
    </source>
</evidence>
<keyword evidence="4" id="KW-1185">Reference proteome</keyword>
<dbReference type="Pfam" id="PF12697">
    <property type="entry name" value="Abhydrolase_6"/>
    <property type="match status" value="1"/>
</dbReference>
<keyword evidence="1 3" id="KW-0378">Hydrolase</keyword>
<dbReference type="InterPro" id="IPR050266">
    <property type="entry name" value="AB_hydrolase_sf"/>
</dbReference>
<dbReference type="AlphaFoldDB" id="A0A5B0X4E9"/>
<dbReference type="Proteomes" id="UP000323708">
    <property type="component" value="Unassembled WGS sequence"/>
</dbReference>
<dbReference type="InterPro" id="IPR000073">
    <property type="entry name" value="AB_hydrolase_1"/>
</dbReference>
<evidence type="ECO:0000313" key="4">
    <source>
        <dbReference type="Proteomes" id="UP000323708"/>
    </source>
</evidence>
<name>A0A5B0X4E9_9GAMM</name>
<dbReference type="EMBL" id="VTUX01000001">
    <property type="protein sequence ID" value="KAA1194240.1"/>
    <property type="molecule type" value="Genomic_DNA"/>
</dbReference>
<dbReference type="PANTHER" id="PTHR43798">
    <property type="entry name" value="MONOACYLGLYCEROL LIPASE"/>
    <property type="match status" value="1"/>
</dbReference>
<organism evidence="3 4">
    <name type="scientific">Pseudohalioglobus sediminis</name>
    <dbReference type="NCBI Taxonomy" id="2606449"/>
    <lineage>
        <taxon>Bacteria</taxon>
        <taxon>Pseudomonadati</taxon>
        <taxon>Pseudomonadota</taxon>
        <taxon>Gammaproteobacteria</taxon>
        <taxon>Cellvibrionales</taxon>
        <taxon>Halieaceae</taxon>
        <taxon>Pseudohalioglobus</taxon>
    </lineage>
</organism>
<comment type="caution">
    <text evidence="3">The sequence shown here is derived from an EMBL/GenBank/DDBJ whole genome shotgun (WGS) entry which is preliminary data.</text>
</comment>
<dbReference type="RefSeq" id="WP_149609709.1">
    <property type="nucleotide sequence ID" value="NZ_VTUX01000001.1"/>
</dbReference>
<feature type="domain" description="AB hydrolase-1" evidence="2">
    <location>
        <begin position="28"/>
        <end position="276"/>
    </location>
</feature>
<dbReference type="Gene3D" id="3.40.50.1820">
    <property type="entry name" value="alpha/beta hydrolase"/>
    <property type="match status" value="1"/>
</dbReference>
<dbReference type="GO" id="GO:0016020">
    <property type="term" value="C:membrane"/>
    <property type="evidence" value="ECO:0007669"/>
    <property type="project" value="TreeGrafter"/>
</dbReference>
<evidence type="ECO:0000256" key="1">
    <source>
        <dbReference type="ARBA" id="ARBA00022801"/>
    </source>
</evidence>
<dbReference type="InterPro" id="IPR029058">
    <property type="entry name" value="AB_hydrolase_fold"/>
</dbReference>
<accession>A0A5B0X4E9</accession>